<accession>A0A9E7IEY1</accession>
<feature type="chain" id="PRO_5040098005" description="Non-specific lipid-transfer protein" evidence="2">
    <location>
        <begin position="21"/>
        <end position="124"/>
    </location>
</feature>
<keyword evidence="6" id="KW-1185">Reference proteome</keyword>
<dbReference type="GO" id="GO:0006869">
    <property type="term" value="P:lipid transport"/>
    <property type="evidence" value="ECO:0007669"/>
    <property type="project" value="InterPro"/>
</dbReference>
<dbReference type="Pfam" id="PF00234">
    <property type="entry name" value="Tryp_alpha_amyl"/>
    <property type="match status" value="1"/>
</dbReference>
<dbReference type="InterPro" id="IPR000528">
    <property type="entry name" value="Plant_nsLTP"/>
</dbReference>
<dbReference type="EMBL" id="CP097511">
    <property type="protein sequence ID" value="URE45708.1"/>
    <property type="molecule type" value="Genomic_DNA"/>
</dbReference>
<dbReference type="InterPro" id="IPR036312">
    <property type="entry name" value="Bifun_inhib/LTP/seed_sf"/>
</dbReference>
<evidence type="ECO:0000313" key="6">
    <source>
        <dbReference type="Proteomes" id="UP001055439"/>
    </source>
</evidence>
<dbReference type="Proteomes" id="UP001055439">
    <property type="component" value="Chromosome 9"/>
</dbReference>
<dbReference type="InterPro" id="IPR016140">
    <property type="entry name" value="Bifunc_inhib/LTP/seed_store"/>
</dbReference>
<evidence type="ECO:0000313" key="4">
    <source>
        <dbReference type="EMBL" id="URE43995.1"/>
    </source>
</evidence>
<dbReference type="PROSITE" id="PS00597">
    <property type="entry name" value="PLANT_LTP"/>
    <property type="match status" value="1"/>
</dbReference>
<protein>
    <recommendedName>
        <fullName evidence="1">Non-specific lipid-transfer protein</fullName>
    </recommendedName>
</protein>
<sequence>MTRLLVLLAVIAAVWVGAPAAILPCERMSQMIVPCAPYLTSHAAVPGVGCCNGVRALLGIAQTHNDRVVICKCLKIVAGHFPGIDNKRAMGLPRLCGLRLNFSFSPSTNCDKLAAAEGLENYLH</sequence>
<dbReference type="AlphaFoldDB" id="A0A9E7IEY1"/>
<evidence type="ECO:0000313" key="5">
    <source>
        <dbReference type="EMBL" id="URE45708.1"/>
    </source>
</evidence>
<evidence type="ECO:0000256" key="1">
    <source>
        <dbReference type="RuleBase" id="RU000628"/>
    </source>
</evidence>
<keyword evidence="2" id="KW-0732">Signal</keyword>
<comment type="similarity">
    <text evidence="1">Belongs to the plant LTP family.</text>
</comment>
<dbReference type="SUPFAM" id="SSF47699">
    <property type="entry name" value="Bifunctional inhibitor/lipid-transfer protein/seed storage 2S albumin"/>
    <property type="match status" value="1"/>
</dbReference>
<dbReference type="GO" id="GO:0008289">
    <property type="term" value="F:lipid binding"/>
    <property type="evidence" value="ECO:0007669"/>
    <property type="project" value="UniProtKB-KW"/>
</dbReference>
<name>A0A9E7IEY1_9LILI</name>
<dbReference type="OrthoDB" id="1862539at2759"/>
<proteinExistence type="inferred from homology"/>
<dbReference type="Gene3D" id="1.10.110.10">
    <property type="entry name" value="Plant lipid-transfer and hydrophobic proteins"/>
    <property type="match status" value="1"/>
</dbReference>
<reference evidence="5" key="1">
    <citation type="submission" date="2022-05" db="EMBL/GenBank/DDBJ databases">
        <title>The Musa troglodytarum L. genome provides insights into the mechanism of non-climacteric behaviour and enrichment of carotenoids.</title>
        <authorList>
            <person name="Wang J."/>
        </authorList>
    </citation>
    <scope>NUCLEOTIDE SEQUENCE</scope>
    <source>
        <tissue evidence="5">Leaf</tissue>
    </source>
</reference>
<dbReference type="SMART" id="SM00499">
    <property type="entry name" value="AAI"/>
    <property type="match status" value="1"/>
</dbReference>
<feature type="signal peptide" evidence="2">
    <location>
        <begin position="1"/>
        <end position="20"/>
    </location>
</feature>
<feature type="domain" description="Bifunctional inhibitor/plant lipid transfer protein/seed storage helical" evidence="3">
    <location>
        <begin position="25"/>
        <end position="110"/>
    </location>
</feature>
<dbReference type="PRINTS" id="PR00382">
    <property type="entry name" value="LIPIDTRNSFER"/>
</dbReference>
<dbReference type="EMBL" id="CP097511">
    <property type="protein sequence ID" value="URE43995.1"/>
    <property type="molecule type" value="Genomic_DNA"/>
</dbReference>
<gene>
    <name evidence="5" type="ORF">MUK42_06361</name>
    <name evidence="4" type="ORF">MUK42_13947</name>
</gene>
<keyword evidence="1" id="KW-0446">Lipid-binding</keyword>
<comment type="function">
    <text evidence="1">Plant non-specific lipid-transfer proteins transfer phospholipids as well as galactolipids across membranes. May play a role in wax or cutin deposition in the cell walls of expanding epidermal cells and certain secretory tissues.</text>
</comment>
<dbReference type="PANTHER" id="PTHR33076">
    <property type="entry name" value="NON-SPECIFIC LIPID-TRANSFER PROTEIN 2-RELATED"/>
    <property type="match status" value="1"/>
</dbReference>
<evidence type="ECO:0000256" key="2">
    <source>
        <dbReference type="SAM" id="SignalP"/>
    </source>
</evidence>
<keyword evidence="1" id="KW-0813">Transport</keyword>
<organism evidence="5 6">
    <name type="scientific">Musa troglodytarum</name>
    <name type="common">fe'i banana</name>
    <dbReference type="NCBI Taxonomy" id="320322"/>
    <lineage>
        <taxon>Eukaryota</taxon>
        <taxon>Viridiplantae</taxon>
        <taxon>Streptophyta</taxon>
        <taxon>Embryophyta</taxon>
        <taxon>Tracheophyta</taxon>
        <taxon>Spermatophyta</taxon>
        <taxon>Magnoliopsida</taxon>
        <taxon>Liliopsida</taxon>
        <taxon>Zingiberales</taxon>
        <taxon>Musaceae</taxon>
        <taxon>Musa</taxon>
    </lineage>
</organism>
<evidence type="ECO:0000259" key="3">
    <source>
        <dbReference type="SMART" id="SM00499"/>
    </source>
</evidence>
<dbReference type="CDD" id="cd01960">
    <property type="entry name" value="nsLTP1"/>
    <property type="match status" value="1"/>
</dbReference>